<organism evidence="1">
    <name type="scientific">viral metagenome</name>
    <dbReference type="NCBI Taxonomy" id="1070528"/>
    <lineage>
        <taxon>unclassified sequences</taxon>
        <taxon>metagenomes</taxon>
        <taxon>organismal metagenomes</taxon>
    </lineage>
</organism>
<evidence type="ECO:0000313" key="1">
    <source>
        <dbReference type="EMBL" id="QHU29621.1"/>
    </source>
</evidence>
<proteinExistence type="predicted"/>
<dbReference type="AlphaFoldDB" id="A0A6C0LIY3"/>
<reference evidence="1" key="1">
    <citation type="journal article" date="2020" name="Nature">
        <title>Giant virus diversity and host interactions through global metagenomics.</title>
        <authorList>
            <person name="Schulz F."/>
            <person name="Roux S."/>
            <person name="Paez-Espino D."/>
            <person name="Jungbluth S."/>
            <person name="Walsh D.A."/>
            <person name="Denef V.J."/>
            <person name="McMahon K.D."/>
            <person name="Konstantinidis K.T."/>
            <person name="Eloe-Fadrosh E.A."/>
            <person name="Kyrpides N.C."/>
            <person name="Woyke T."/>
        </authorList>
    </citation>
    <scope>NUCLEOTIDE SEQUENCE</scope>
    <source>
        <strain evidence="1">GVMAG-M-3300027804-48</strain>
    </source>
</reference>
<name>A0A6C0LIY3_9ZZZZ</name>
<protein>
    <submittedName>
        <fullName evidence="1">Uncharacterized protein</fullName>
    </submittedName>
</protein>
<accession>A0A6C0LIY3</accession>
<dbReference type="EMBL" id="MN740491">
    <property type="protein sequence ID" value="QHU29621.1"/>
    <property type="molecule type" value="Genomic_DNA"/>
</dbReference>
<sequence>MFSCDNVITIPQYRNTCWFNAILMAIFYSQHSRKLLFHYFEEKKDKFSRIMNHIIKHNYIRDEEANKYFEFMGPENILKYINGDKTELFKRFRKNKNYGYYSDTFLPFFLRSLNKKFLDIIIYEDNCYANFYSTLPPFFTNIYKEDGKTLNIDFEKWSDIDSETTTDYIIINKLSPSDDTSLSLYREMFLEEYYNSERLEDINLKHFDIDINIDVHHFNNEIYYNGVRYVLDSVLLTNNNSFEIDSGHEIAGITCKNNRYVYNGWFRTTNDAGMPANFGSLLLPCELMKFDWDVNNDVKFCLDKKRCKLGNIHDKTQMCFSFNDNNYTTLIYVKDTSFSSLEDVNLPQLSSLTLPSLKSNTSDFSELEDEGNDEYIINRKRRKQKQEEYKKTAKKSNKLSFIKFKSNYYLNKDDLLTIVNPNQITIYDMKFDYLGISHIKELEYLLNINSYNNIKLNVNDDNNTLEYNDYVYKLSIEEQEDGMRLYELIDKTCEIKIQPQPTLKKVKEGCSIQTKDEFLKFKSLGIASASYLQDIMKILNIRSEDYYNEDDRRIAEGMQSITGENNTSYIDCMLLAFFNNKNSTIEELFFKKQLKNKYEIAIQNEFKSYYKYKHYDKINLLKAIQEYYNDFISQNPEFPKIQWARGKYNFTDLIILLQMIFNFNKNKIKISLSYNEKYKIIAKKELTIKAIKITKLKSSSSLPLSLPLKAIIVRQKDKYECIHTNNYKKINNKIFNIVGYIHYE</sequence>